<dbReference type="Proteomes" id="UP000221168">
    <property type="component" value="Unassembled WGS sequence"/>
</dbReference>
<comment type="function">
    <text evidence="1 10">Controls the rotational direction of flagella during chemotaxis.</text>
</comment>
<reference evidence="12 13" key="1">
    <citation type="submission" date="2017-10" db="EMBL/GenBank/DDBJ databases">
        <title>Sedimentibacterium mangrovi gen. nov., sp. nov., a novel member of family Phyllobacteriacea isolated from mangrove sediment.</title>
        <authorList>
            <person name="Liao H."/>
            <person name="Tian Y."/>
        </authorList>
    </citation>
    <scope>NUCLEOTIDE SEQUENCE [LARGE SCALE GENOMIC DNA]</scope>
    <source>
        <strain evidence="12 13">X9-2-2</strain>
    </source>
</reference>
<dbReference type="Pfam" id="PF03748">
    <property type="entry name" value="FliL"/>
    <property type="match status" value="1"/>
</dbReference>
<keyword evidence="13" id="KW-1185">Reference proteome</keyword>
<protein>
    <recommendedName>
        <fullName evidence="10">Flagellar protein FliL</fullName>
    </recommendedName>
</protein>
<feature type="compositionally biased region" description="Basic and acidic residues" evidence="11">
    <location>
        <begin position="57"/>
        <end position="75"/>
    </location>
</feature>
<evidence type="ECO:0000256" key="5">
    <source>
        <dbReference type="ARBA" id="ARBA00022500"/>
    </source>
</evidence>
<keyword evidence="9 10" id="KW-0472">Membrane</keyword>
<comment type="similarity">
    <text evidence="3 10">Belongs to the FliL family.</text>
</comment>
<dbReference type="GO" id="GO:0006935">
    <property type="term" value="P:chemotaxis"/>
    <property type="evidence" value="ECO:0007669"/>
    <property type="project" value="UniProtKB-KW"/>
</dbReference>
<evidence type="ECO:0000256" key="7">
    <source>
        <dbReference type="ARBA" id="ARBA00022779"/>
    </source>
</evidence>
<gene>
    <name evidence="12" type="ORF">CSC94_18025</name>
</gene>
<keyword evidence="12" id="KW-0282">Flagellum</keyword>
<evidence type="ECO:0000256" key="9">
    <source>
        <dbReference type="ARBA" id="ARBA00023136"/>
    </source>
</evidence>
<evidence type="ECO:0000313" key="12">
    <source>
        <dbReference type="EMBL" id="PHP65745.1"/>
    </source>
</evidence>
<feature type="region of interest" description="Disordered" evidence="11">
    <location>
        <begin position="51"/>
        <end position="75"/>
    </location>
</feature>
<dbReference type="AlphaFoldDB" id="A0A2G1QJP0"/>
<keyword evidence="4" id="KW-1003">Cell membrane</keyword>
<keyword evidence="12" id="KW-0969">Cilium</keyword>
<sequence>MNAEAEEAEKPSVIMGLVVPLLAIVLVGGGAGWGLGTFVLAPNVPAPVAEAAAPAGHGEEKAGGHDAKPAEGEGHAAETGGVKIVDLDPIVTNVAVPSETWMRLELALVLDEPLDINVEKYIQQDLFAFARTVHLAYVDTPTGYLQFRNELTDRARMRAGPGKVRQVMVKAMLFE</sequence>
<evidence type="ECO:0000256" key="11">
    <source>
        <dbReference type="SAM" id="MobiDB-lite"/>
    </source>
</evidence>
<feature type="transmembrane region" description="Helical" evidence="10">
    <location>
        <begin position="12"/>
        <end position="35"/>
    </location>
</feature>
<keyword evidence="8 10" id="KW-1133">Transmembrane helix</keyword>
<comment type="caution">
    <text evidence="12">The sequence shown here is derived from an EMBL/GenBank/DDBJ whole genome shotgun (WGS) entry which is preliminary data.</text>
</comment>
<evidence type="ECO:0000256" key="4">
    <source>
        <dbReference type="ARBA" id="ARBA00022475"/>
    </source>
</evidence>
<accession>A0A2G1QJP0</accession>
<name>A0A2G1QJP0_9HYPH</name>
<evidence type="ECO:0000256" key="10">
    <source>
        <dbReference type="RuleBase" id="RU364125"/>
    </source>
</evidence>
<evidence type="ECO:0000256" key="8">
    <source>
        <dbReference type="ARBA" id="ARBA00022989"/>
    </source>
</evidence>
<dbReference type="RefSeq" id="WP_099307771.1">
    <property type="nucleotide sequence ID" value="NZ_PDVP01000013.1"/>
</dbReference>
<keyword evidence="5 10" id="KW-0145">Chemotaxis</keyword>
<dbReference type="EMBL" id="PDVP01000013">
    <property type="protein sequence ID" value="PHP65745.1"/>
    <property type="molecule type" value="Genomic_DNA"/>
</dbReference>
<dbReference type="InterPro" id="IPR005503">
    <property type="entry name" value="FliL"/>
</dbReference>
<dbReference type="GO" id="GO:0071973">
    <property type="term" value="P:bacterial-type flagellum-dependent cell motility"/>
    <property type="evidence" value="ECO:0007669"/>
    <property type="project" value="InterPro"/>
</dbReference>
<keyword evidence="6 10" id="KW-0812">Transmembrane</keyword>
<evidence type="ECO:0000256" key="3">
    <source>
        <dbReference type="ARBA" id="ARBA00008281"/>
    </source>
</evidence>
<comment type="subcellular location">
    <subcellularLocation>
        <location evidence="10">Cell inner membrane</location>
    </subcellularLocation>
    <subcellularLocation>
        <location evidence="2">Cell membrane</location>
        <topology evidence="2">Single-pass membrane protein</topology>
    </subcellularLocation>
</comment>
<organism evidence="12 13">
    <name type="scientific">Zhengella mangrovi</name>
    <dbReference type="NCBI Taxonomy" id="1982044"/>
    <lineage>
        <taxon>Bacteria</taxon>
        <taxon>Pseudomonadati</taxon>
        <taxon>Pseudomonadota</taxon>
        <taxon>Alphaproteobacteria</taxon>
        <taxon>Hyphomicrobiales</taxon>
        <taxon>Notoacmeibacteraceae</taxon>
        <taxon>Zhengella</taxon>
    </lineage>
</organism>
<evidence type="ECO:0000313" key="13">
    <source>
        <dbReference type="Proteomes" id="UP000221168"/>
    </source>
</evidence>
<evidence type="ECO:0000256" key="2">
    <source>
        <dbReference type="ARBA" id="ARBA00004162"/>
    </source>
</evidence>
<evidence type="ECO:0000256" key="6">
    <source>
        <dbReference type="ARBA" id="ARBA00022692"/>
    </source>
</evidence>
<proteinExistence type="inferred from homology"/>
<dbReference type="GO" id="GO:0005886">
    <property type="term" value="C:plasma membrane"/>
    <property type="evidence" value="ECO:0007669"/>
    <property type="project" value="UniProtKB-SubCell"/>
</dbReference>
<evidence type="ECO:0000256" key="1">
    <source>
        <dbReference type="ARBA" id="ARBA00002254"/>
    </source>
</evidence>
<keyword evidence="7 10" id="KW-0283">Flagellar rotation</keyword>
<keyword evidence="12" id="KW-0966">Cell projection</keyword>
<keyword evidence="10" id="KW-0997">Cell inner membrane</keyword>
<dbReference type="GO" id="GO:0009425">
    <property type="term" value="C:bacterial-type flagellum basal body"/>
    <property type="evidence" value="ECO:0007669"/>
    <property type="project" value="InterPro"/>
</dbReference>
<dbReference type="OrthoDB" id="7908910at2"/>